<accession>A0AB39LP51</accession>
<proteinExistence type="predicted"/>
<evidence type="ECO:0008006" key="3">
    <source>
        <dbReference type="Google" id="ProtNLM"/>
    </source>
</evidence>
<evidence type="ECO:0000313" key="2">
    <source>
        <dbReference type="EMBL" id="XDP95875.1"/>
    </source>
</evidence>
<dbReference type="EMBL" id="CP163429">
    <property type="protein sequence ID" value="XDP95875.1"/>
    <property type="molecule type" value="Genomic_DNA"/>
</dbReference>
<gene>
    <name evidence="2" type="ORF">AB5J57_21195</name>
</gene>
<feature type="compositionally biased region" description="Low complexity" evidence="1">
    <location>
        <begin position="114"/>
        <end position="123"/>
    </location>
</feature>
<name>A0AB39LP51_9ACTN</name>
<dbReference type="AlphaFoldDB" id="A0AB39LP51"/>
<reference evidence="2" key="1">
    <citation type="submission" date="2024-07" db="EMBL/GenBank/DDBJ databases">
        <authorList>
            <person name="Yu S.T."/>
        </authorList>
    </citation>
    <scope>NUCLEOTIDE SEQUENCE</scope>
    <source>
        <strain evidence="2">R02</strain>
    </source>
</reference>
<evidence type="ECO:0000256" key="1">
    <source>
        <dbReference type="SAM" id="MobiDB-lite"/>
    </source>
</evidence>
<feature type="region of interest" description="Disordered" evidence="1">
    <location>
        <begin position="93"/>
        <end position="123"/>
    </location>
</feature>
<organism evidence="2">
    <name type="scientific">Streptomyces sp. R02</name>
    <dbReference type="NCBI Taxonomy" id="3238623"/>
    <lineage>
        <taxon>Bacteria</taxon>
        <taxon>Bacillati</taxon>
        <taxon>Actinomycetota</taxon>
        <taxon>Actinomycetes</taxon>
        <taxon>Kitasatosporales</taxon>
        <taxon>Streptomycetaceae</taxon>
        <taxon>Streptomyces</taxon>
    </lineage>
</organism>
<sequence length="123" mass="13172">MATQGNDPPTSAGDMFISRMRETYDFEPHEHALLLAAASTLDEIDSMEQALATSGPVIKGSTGQDRVNPLIPALANHRLTLLRVLRQLNIEGEAPVQQTPAQRAASAKARDAANARWGNARGA</sequence>
<protein>
    <recommendedName>
        <fullName evidence="3">Terminase small subunit</fullName>
    </recommendedName>
</protein>
<dbReference type="RefSeq" id="WP_369157953.1">
    <property type="nucleotide sequence ID" value="NZ_CP163429.1"/>
</dbReference>